<keyword evidence="2" id="KW-0121">Carboxypeptidase</keyword>
<feature type="chain" id="PRO_5040986824" evidence="1">
    <location>
        <begin position="23"/>
        <end position="71"/>
    </location>
</feature>
<sequence length="71" mass="7646">MMKNLLVAVMLLLSFATHSAIAQTTQASISGIVTDEQKKPIPGVSVQIKNNSTGFTTRTSTKANTLLKNFH</sequence>
<comment type="caution">
    <text evidence="2">The sequence shown here is derived from an EMBL/GenBank/DDBJ whole genome shotgun (WGS) entry which is preliminary data.</text>
</comment>
<accession>A0A9X3DH18</accession>
<feature type="signal peptide" evidence="1">
    <location>
        <begin position="1"/>
        <end position="22"/>
    </location>
</feature>
<evidence type="ECO:0000256" key="1">
    <source>
        <dbReference type="SAM" id="SignalP"/>
    </source>
</evidence>
<evidence type="ECO:0000313" key="3">
    <source>
        <dbReference type="Proteomes" id="UP001142592"/>
    </source>
</evidence>
<dbReference type="Proteomes" id="UP001142592">
    <property type="component" value="Unassembled WGS sequence"/>
</dbReference>
<evidence type="ECO:0000313" key="2">
    <source>
        <dbReference type="EMBL" id="MCX3267142.1"/>
    </source>
</evidence>
<dbReference type="Gene3D" id="2.60.40.1120">
    <property type="entry name" value="Carboxypeptidase-like, regulatory domain"/>
    <property type="match status" value="1"/>
</dbReference>
<gene>
    <name evidence="2" type="ORF">OQZ29_20445</name>
</gene>
<dbReference type="GO" id="GO:0004180">
    <property type="term" value="F:carboxypeptidase activity"/>
    <property type="evidence" value="ECO:0007669"/>
    <property type="project" value="UniProtKB-KW"/>
</dbReference>
<proteinExistence type="predicted"/>
<dbReference type="Pfam" id="PF13620">
    <property type="entry name" value="CarboxypepD_reg"/>
    <property type="match status" value="1"/>
</dbReference>
<keyword evidence="1" id="KW-0732">Signal</keyword>
<organism evidence="2 3">
    <name type="scientific">Pedobacter agri</name>
    <dbReference type="NCBI Taxonomy" id="454586"/>
    <lineage>
        <taxon>Bacteria</taxon>
        <taxon>Pseudomonadati</taxon>
        <taxon>Bacteroidota</taxon>
        <taxon>Sphingobacteriia</taxon>
        <taxon>Sphingobacteriales</taxon>
        <taxon>Sphingobacteriaceae</taxon>
        <taxon>Pedobacter</taxon>
    </lineage>
</organism>
<keyword evidence="2" id="KW-0378">Hydrolase</keyword>
<name>A0A9X3DH18_9SPHI</name>
<dbReference type="RefSeq" id="WP_238533597.1">
    <property type="nucleotide sequence ID" value="NZ_JAPJUH010000006.1"/>
</dbReference>
<dbReference type="EMBL" id="JAPJUH010000006">
    <property type="protein sequence ID" value="MCX3267142.1"/>
    <property type="molecule type" value="Genomic_DNA"/>
</dbReference>
<keyword evidence="2" id="KW-0645">Protease</keyword>
<dbReference type="AlphaFoldDB" id="A0A9X3DH18"/>
<reference evidence="2" key="1">
    <citation type="submission" date="2022-11" db="EMBL/GenBank/DDBJ databases">
        <authorList>
            <person name="Graham C."/>
            <person name="Newman J.D."/>
        </authorList>
    </citation>
    <scope>NUCLEOTIDE SEQUENCE</scope>
    <source>
        <strain evidence="2">DSM 19486</strain>
    </source>
</reference>
<keyword evidence="3" id="KW-1185">Reference proteome</keyword>
<protein>
    <submittedName>
        <fullName evidence="2">Carboxypeptidase-like regulatory domain-containing protein</fullName>
    </submittedName>
</protein>
<dbReference type="SUPFAM" id="SSF49464">
    <property type="entry name" value="Carboxypeptidase regulatory domain-like"/>
    <property type="match status" value="1"/>
</dbReference>
<dbReference type="InterPro" id="IPR008969">
    <property type="entry name" value="CarboxyPept-like_regulatory"/>
</dbReference>